<keyword evidence="3" id="KW-1185">Reference proteome</keyword>
<organism evidence="2 3">
    <name type="scientific">Rothia kristinae</name>
    <dbReference type="NCBI Taxonomy" id="37923"/>
    <lineage>
        <taxon>Bacteria</taxon>
        <taxon>Bacillati</taxon>
        <taxon>Actinomycetota</taxon>
        <taxon>Actinomycetes</taxon>
        <taxon>Micrococcales</taxon>
        <taxon>Micrococcaceae</taxon>
        <taxon>Rothia</taxon>
    </lineage>
</organism>
<comment type="caution">
    <text evidence="2">The sequence shown here is derived from an EMBL/GenBank/DDBJ whole genome shotgun (WGS) entry which is preliminary data.</text>
</comment>
<gene>
    <name evidence="2" type="ORF">AN277_0204685</name>
</gene>
<protein>
    <submittedName>
        <fullName evidence="2">Uncharacterized protein</fullName>
    </submittedName>
</protein>
<evidence type="ECO:0000313" key="2">
    <source>
        <dbReference type="EMBL" id="OAX52120.1"/>
    </source>
</evidence>
<feature type="region of interest" description="Disordered" evidence="1">
    <location>
        <begin position="43"/>
        <end position="62"/>
    </location>
</feature>
<proteinExistence type="predicted"/>
<dbReference type="EMBL" id="LJBJ02000007">
    <property type="protein sequence ID" value="OAX52120.1"/>
    <property type="molecule type" value="Genomic_DNA"/>
</dbReference>
<feature type="region of interest" description="Disordered" evidence="1">
    <location>
        <begin position="1"/>
        <end position="20"/>
    </location>
</feature>
<evidence type="ECO:0000256" key="1">
    <source>
        <dbReference type="SAM" id="MobiDB-lite"/>
    </source>
</evidence>
<accession>A0A199NTH6</accession>
<name>A0A199NTH6_9MICC</name>
<dbReference type="AlphaFoldDB" id="A0A199NTH6"/>
<reference evidence="2" key="1">
    <citation type="submission" date="2016-06" db="EMBL/GenBank/DDBJ databases">
        <title>Identification of putative biosynthetic pathways for the production of bioactive secondary metabolites by the marine actinomycete Kocuria kristinae RUTW2-3.</title>
        <authorList>
            <person name="Waterworth S.C."/>
            <person name="Walmsley T.A."/>
            <person name="Matongo T."/>
            <person name="Davies-Coleman M.T."/>
            <person name="Dorrington R.A."/>
        </authorList>
    </citation>
    <scope>NUCLEOTIDE SEQUENCE [LARGE SCALE GENOMIC DNA]</scope>
    <source>
        <strain evidence="2">RUTW2-3</strain>
    </source>
</reference>
<evidence type="ECO:0000313" key="3">
    <source>
        <dbReference type="Proteomes" id="UP000053171"/>
    </source>
</evidence>
<sequence length="107" mass="11816">MIRAEAGVHSMPSDSCRGSTAWTGPFSAKISFTWSSKLGARKAGAVVSSPAGTKEPSCSPPRRIRRIRGVTSWTESTRTVRTTRGWTLIRCWAMASFRRRANRGICR</sequence>
<dbReference type="Proteomes" id="UP000053171">
    <property type="component" value="Unassembled WGS sequence"/>
</dbReference>